<keyword evidence="1" id="KW-0732">Signal</keyword>
<dbReference type="RefSeq" id="WP_199462256.1">
    <property type="nucleotide sequence ID" value="NZ_JAEMUH010000006.1"/>
</dbReference>
<protein>
    <recommendedName>
        <fullName evidence="4">Lipoprotein</fullName>
    </recommendedName>
</protein>
<dbReference type="EMBL" id="JAEMUH010000006">
    <property type="protein sequence ID" value="MBJ7550648.1"/>
    <property type="molecule type" value="Genomic_DNA"/>
</dbReference>
<organism evidence="2 3">
    <name type="scientific">Marinomonas ostreistagni</name>
    <dbReference type="NCBI Taxonomy" id="359209"/>
    <lineage>
        <taxon>Bacteria</taxon>
        <taxon>Pseudomonadati</taxon>
        <taxon>Pseudomonadota</taxon>
        <taxon>Gammaproteobacteria</taxon>
        <taxon>Oceanospirillales</taxon>
        <taxon>Oceanospirillaceae</taxon>
        <taxon>Marinomonas</taxon>
    </lineage>
</organism>
<accession>A0ABS0ZAG0</accession>
<evidence type="ECO:0000313" key="2">
    <source>
        <dbReference type="EMBL" id="MBJ7550648.1"/>
    </source>
</evidence>
<gene>
    <name evidence="2" type="ORF">JHD44_08145</name>
</gene>
<dbReference type="SUPFAM" id="SSF48452">
    <property type="entry name" value="TPR-like"/>
    <property type="match status" value="1"/>
</dbReference>
<feature type="chain" id="PRO_5045362438" description="Lipoprotein" evidence="1">
    <location>
        <begin position="18"/>
        <end position="258"/>
    </location>
</feature>
<proteinExistence type="predicted"/>
<reference evidence="2 3" key="1">
    <citation type="submission" date="2020-12" db="EMBL/GenBank/DDBJ databases">
        <title>Comparative genome analysis of fungal antagonists Marinomonas ostreistagni 398 and M. spartinae 468.</title>
        <authorList>
            <person name="Fields J.L."/>
            <person name="Mavrodi O.V."/>
            <person name="Biber P.D."/>
            <person name="Indest K.J."/>
            <person name="Mavrodi D.V."/>
        </authorList>
    </citation>
    <scope>NUCLEOTIDE SEQUENCE [LARGE SCALE GENOMIC DNA]</scope>
    <source>
        <strain evidence="2 3">USM7</strain>
    </source>
</reference>
<name>A0ABS0ZAG0_9GAMM</name>
<evidence type="ECO:0000256" key="1">
    <source>
        <dbReference type="SAM" id="SignalP"/>
    </source>
</evidence>
<dbReference type="InterPro" id="IPR011990">
    <property type="entry name" value="TPR-like_helical_dom_sf"/>
</dbReference>
<dbReference type="PROSITE" id="PS51257">
    <property type="entry name" value="PROKAR_LIPOPROTEIN"/>
    <property type="match status" value="1"/>
</dbReference>
<evidence type="ECO:0008006" key="4">
    <source>
        <dbReference type="Google" id="ProtNLM"/>
    </source>
</evidence>
<sequence length="258" mass="28985">MSKKAFFLLTSSMFLTACSSIGDGDWLNSGLPNAQVGAQKSDVYEQVKQAEVSKNTSFSSFDSSETKKRQITQRIISQGKLALAEHRLLTPEGDNAYLYFQIALGREPGNYEAIQGLATIVGTYIEWAERAAAQGRMQEARRFIANASQVNPDDPAISEAKMRMRQPPSNVKVNTTSLNEDVYTLPSNLFTLDEQSILAYLQPIIDRVEQTRGALEINWPSDKEGRLLYQIINSRTPNFRVRAMTFRNSQHLIEIKVN</sequence>
<evidence type="ECO:0000313" key="3">
    <source>
        <dbReference type="Proteomes" id="UP000598488"/>
    </source>
</evidence>
<comment type="caution">
    <text evidence="2">The sequence shown here is derived from an EMBL/GenBank/DDBJ whole genome shotgun (WGS) entry which is preliminary data.</text>
</comment>
<dbReference type="Proteomes" id="UP000598488">
    <property type="component" value="Unassembled WGS sequence"/>
</dbReference>
<feature type="signal peptide" evidence="1">
    <location>
        <begin position="1"/>
        <end position="17"/>
    </location>
</feature>
<keyword evidence="3" id="KW-1185">Reference proteome</keyword>